<reference evidence="2" key="1">
    <citation type="journal article" date="2013" name="Environ. Microbiol.">
        <title>Microbiota from the distal guts of lean and obese adolescents exhibit partial functional redundancy besides clear differences in community structure.</title>
        <authorList>
            <person name="Ferrer M."/>
            <person name="Ruiz A."/>
            <person name="Lanza F."/>
            <person name="Haange S.B."/>
            <person name="Oberbach A."/>
            <person name="Till H."/>
            <person name="Bargiela R."/>
            <person name="Campoy C."/>
            <person name="Segura M.T."/>
            <person name="Richter M."/>
            <person name="von Bergen M."/>
            <person name="Seifert J."/>
            <person name="Suarez A."/>
        </authorList>
    </citation>
    <scope>NUCLEOTIDE SEQUENCE</scope>
</reference>
<proteinExistence type="predicted"/>
<evidence type="ECO:0000256" key="1">
    <source>
        <dbReference type="SAM" id="Phobius"/>
    </source>
</evidence>
<keyword evidence="1" id="KW-0472">Membrane</keyword>
<protein>
    <submittedName>
        <fullName evidence="2">Uncharacterized protein</fullName>
    </submittedName>
</protein>
<accession>K1RZQ0</accession>
<dbReference type="AlphaFoldDB" id="K1RZQ0"/>
<organism evidence="2">
    <name type="scientific">human gut metagenome</name>
    <dbReference type="NCBI Taxonomy" id="408170"/>
    <lineage>
        <taxon>unclassified sequences</taxon>
        <taxon>metagenomes</taxon>
        <taxon>organismal metagenomes</taxon>
    </lineage>
</organism>
<comment type="caution">
    <text evidence="2">The sequence shown here is derived from an EMBL/GenBank/DDBJ whole genome shotgun (WGS) entry which is preliminary data.</text>
</comment>
<keyword evidence="1" id="KW-0812">Transmembrane</keyword>
<feature type="transmembrane region" description="Helical" evidence="1">
    <location>
        <begin position="6"/>
        <end position="26"/>
    </location>
</feature>
<evidence type="ECO:0000313" key="2">
    <source>
        <dbReference type="EMBL" id="EKC54032.1"/>
    </source>
</evidence>
<keyword evidence="1" id="KW-1133">Transmembrane helix</keyword>
<dbReference type="Gene3D" id="2.60.120.260">
    <property type="entry name" value="Galactose-binding domain-like"/>
    <property type="match status" value="1"/>
</dbReference>
<dbReference type="EMBL" id="AJWZ01008467">
    <property type="protein sequence ID" value="EKC54032.1"/>
    <property type="molecule type" value="Genomic_DNA"/>
</dbReference>
<feature type="non-terminal residue" evidence="2">
    <location>
        <position position="103"/>
    </location>
</feature>
<gene>
    <name evidence="2" type="ORF">OBE_12295</name>
</gene>
<sequence>MNKKRLNNILPNLLMIVIIIVAFYIYRKYDYNYFSKGILEKGRTEFSRDSNVKYSKDRSYKIENKVSNDAMFYREVTVRKNTPYRVTCMVRTENVVGNENDTM</sequence>
<name>K1RZQ0_9ZZZZ</name>